<comment type="caution">
    <text evidence="18">Lacks conserved residue(s) required for the propagation of feature annotation.</text>
</comment>
<feature type="region of interest" description="Disordered" evidence="20">
    <location>
        <begin position="2095"/>
        <end position="2147"/>
    </location>
</feature>
<sequence length="2147" mass="242782">MRIKNYFQGLCMRGGNQGEKDHDPAAAAAQAIVIIITTDKHLGNSSTSWPKLTLRIACPPLGPSRVKSWPSSTTVSWKRSWRPRIHNRIMEKKLAAKKKAERRAKNIAEFGDSARARKLYEQDSESESEDEIEQNPKLEQGNDLPRRYGEFPLEFASTPICDIDPYFRDKKSFIVISKGGTIFRFSAENAMFLLSPYHPIRRIAIHILTHTLFNLVIMATILVNCYVMIKPDTEYTSSTEVIFTAIYTYESAVKLIARGFFMNDFTYLRDAWNWLDFSVIGMSYVTIAVDLGSFSALRTFRVFRALKSVAVIPGLKTIVSAIIYSVKNLRDVIILTMFALSVFALLGLQIYMGVLSQKCVYTYPSPGSEEFEYWGNMTAESFHAWYSNKSSWYLSNDNYIMCGNASGAGKCPDGTTCMEGFGPNPNYGYTSFDNFGSAYLCAFRLMTQDFWENLYQITLRTAGPWHIIFFMCNIFLGSFYLINLILAIVAMSYDELQRLAEEEAQRELEELEAIKEAEEAALAEAEAAAAEAAEAMEGIFGDIDDPGGGGGGAVDPFPESPARESLVSTSIDRVDTQQPPEERMSLRSASLSVYRSEDSLDEPHNQLHRIRQTLNNSKLNSLPASPFVRRTSKSNSFSSHLRLQEKYGNSASKKPLVLFTFVDAQEHLPYADDSTAVTPKSELNGGIVVDAPNRINNINSRKYSYNSHTGKIDSYNSHTDLSRYNNNNNGSNHTKEGTLRIRMASLFGDKNNGGPPSSNNSSKVLHDPITNQYDLNRSSHFINNNHERKDSIDIQDVRVLSNIIDQVSDRSMSKATHMSRYIDDGDADDDEGLKFKDIFCEYFKKVVNIMCIWDCCWLWIKTSQILAFIVFDPFTELFITICIAVNVIFMALDRYDIEYDANGGMSPFLSSVLTQGNYFFTTIFAVESFIKLVAMSPRYFFSEGWNCFDFLIVVLSLVELLAEGVSGLSMLRSFRLLRVFKLAKSWKSLNDILTIMANTFGALSNLTFVLCIIIFIFAVMGMQLFGKDYYDGVCEKWDCDMPRWNFTDFLHSFMIVFRVLCGEWIESMWDCIYVAGVACIPYFLATVLIGNLVILNLFLALLLSSFSDMGGGEQDEESEPDKMVIAFQRFGNFRRWVVKGIVGTVRFFKNGIVRLLRGSGSSRPGDTDIALEVTEEKDFQGENGDLKNRGLKVEINHIGIPLGNESSDPNFPDSSIGEGMDITIQGVNGHLNNNKREDTASLCSHGSKALQDFPEDDKLGYSDMSIGRGMDISITGEGLSKEWIGEGEEAVVENGGKMEDVAMNNNNNSYTEDPVIVPNGKSMEEPVYDPVDDVVVEECCPAICYRVCPCCIGDPDSPFWQLWYRHRLQVSRLIENKYFEGVVLTLILLSSFVMTLEDIWFDTRPLLVDMLYYLDRILTVVFFLETLLKLFAMGCVMYFGNAWCWLDFVIVAVSLINFGASLVGLGNIPIFKTMRTLRALRPLRAMAKMEGMKVVVNALVGALPSIFNVLLVCLIFWLIFAIIGINTFMGKFYKCLDEETGEKFSHEIIPNKTVCLNETGAVWTNARVNFDNVFIAYLALFQVATFKGWMTIMDDAIDSVEKNNQPHREININMYFFFVFFIVFGSFFTLNLLVGVIIDKFNEQKNKGGSSLDAFMTEDQKKYIAAMKKASTKKPLKALPRPNWKPQAIVFSIITNKKFDMIIMAFIGLNMLTMMCDHYNQSAGWTFALDNLNLSFIVIFTAEMLLKMFALRHHYFAEPWNLFDFVVVMLSLAGLFLSDLIEKYFVSPTLLRVVRVAKVGRVLRLIKGAKGIRTLLFSLVMAFPALVNICLLLFLVMFIFAVFGMSLFKNVKIRSGFDDVHNFRTFGKTFTLLFQMCTSAGWAEALDAITDDRECDKPSSETGDAGNCGNYMAGVAFMIIYLILSFLIIVNMYIAVILENYSQANEDVQEGITDEDYDLFYEIWQEFDPDGTQYMPYKSLSEFLDVLEPPLQIAKPNKFKIIHMDIPIVRFTNDDGSTKEQCVFCADILDALTQDFFARKGNPIEEPPQVNNVKTIGTFKDRPGYQRISSSLWKQREDYCAALIQKAWKFHKIRNTETQTEDPQTHTEDNYDDTEEEEDTTTTTNTGKESQGGDKHLIEVKSASNNS</sequence>
<feature type="transmembrane region" description="Helical" evidence="18">
    <location>
        <begin position="1073"/>
        <end position="1103"/>
    </location>
</feature>
<keyword evidence="5" id="KW-0691">RNA editing</keyword>
<dbReference type="PRINTS" id="PR00170">
    <property type="entry name" value="NACHANNEL"/>
</dbReference>
<keyword evidence="4" id="KW-1003">Cell membrane</keyword>
<evidence type="ECO:0000256" key="12">
    <source>
        <dbReference type="ARBA" id="ARBA00023065"/>
    </source>
</evidence>
<dbReference type="InterPro" id="IPR010526">
    <property type="entry name" value="Na_trans_assoc_dom"/>
</dbReference>
<feature type="transmembrane region" description="Helical" evidence="18">
    <location>
        <begin position="1825"/>
        <end position="1848"/>
    </location>
</feature>
<feature type="transmembrane region" description="Helical" evidence="18">
    <location>
        <begin position="1614"/>
        <end position="1638"/>
    </location>
</feature>
<feature type="non-terminal residue" evidence="22">
    <location>
        <position position="1"/>
    </location>
</feature>
<keyword evidence="15" id="KW-0325">Glycoprotein</keyword>
<evidence type="ECO:0000256" key="3">
    <source>
        <dbReference type="ARBA" id="ARBA00022461"/>
    </source>
</evidence>
<evidence type="ECO:0000256" key="5">
    <source>
        <dbReference type="ARBA" id="ARBA00022495"/>
    </source>
</evidence>
<feature type="transmembrane region" description="Helical" evidence="18">
    <location>
        <begin position="1732"/>
        <end position="1750"/>
    </location>
</feature>
<dbReference type="InterPro" id="IPR027359">
    <property type="entry name" value="Volt_channel_dom_sf"/>
</dbReference>
<dbReference type="Gene3D" id="1.10.238.10">
    <property type="entry name" value="EF-hand"/>
    <property type="match status" value="1"/>
</dbReference>
<feature type="transmembrane region" description="Helical" evidence="18">
    <location>
        <begin position="309"/>
        <end position="326"/>
    </location>
</feature>
<feature type="region of interest" description="Disordered" evidence="20">
    <location>
        <begin position="544"/>
        <end position="588"/>
    </location>
</feature>
<accession>A0A0K2V696</accession>
<feature type="transmembrane region" description="Helical" evidence="18">
    <location>
        <begin position="467"/>
        <end position="493"/>
    </location>
</feature>
<evidence type="ECO:0000256" key="16">
    <source>
        <dbReference type="ARBA" id="ARBA00023201"/>
    </source>
</evidence>
<dbReference type="EMBL" id="HACA01028321">
    <property type="protein sequence ID" value="CDW45682.1"/>
    <property type="molecule type" value="Transcribed_RNA"/>
</dbReference>
<dbReference type="OrthoDB" id="2984333at2759"/>
<evidence type="ECO:0000256" key="20">
    <source>
        <dbReference type="SAM" id="MobiDB-lite"/>
    </source>
</evidence>
<feature type="compositionally biased region" description="Acidic residues" evidence="20">
    <location>
        <begin position="2110"/>
        <end position="2120"/>
    </location>
</feature>
<keyword evidence="3 18" id="KW-0894">Sodium channel</keyword>
<dbReference type="CDD" id="cd13433">
    <property type="entry name" value="Na_channel_gate"/>
    <property type="match status" value="1"/>
</dbReference>
<evidence type="ECO:0000256" key="4">
    <source>
        <dbReference type="ARBA" id="ARBA00022475"/>
    </source>
</evidence>
<dbReference type="InterPro" id="IPR043203">
    <property type="entry name" value="VGCC_Ca_Na"/>
</dbReference>
<feature type="transmembrane region" description="Helical" evidence="18">
    <location>
        <begin position="277"/>
        <end position="297"/>
    </location>
</feature>
<dbReference type="PANTHER" id="PTHR10037:SF288">
    <property type="entry name" value="SODIUM CHANNEL PROTEIN PARA"/>
    <property type="match status" value="1"/>
</dbReference>
<dbReference type="InterPro" id="IPR001696">
    <property type="entry name" value="Na_channel_asu"/>
</dbReference>
<evidence type="ECO:0000256" key="19">
    <source>
        <dbReference type="SAM" id="Coils"/>
    </source>
</evidence>
<keyword evidence="8" id="KW-0677">Repeat</keyword>
<evidence type="ECO:0000256" key="17">
    <source>
        <dbReference type="ARBA" id="ARBA00023303"/>
    </source>
</evidence>
<feature type="transmembrane region" description="Helical" evidence="18">
    <location>
        <begin position="1915"/>
        <end position="1938"/>
    </location>
</feature>
<keyword evidence="11 18" id="KW-0915">Sodium</keyword>
<feature type="transmembrane region" description="Helical" evidence="18">
    <location>
        <begin position="1445"/>
        <end position="1471"/>
    </location>
</feature>
<dbReference type="GO" id="GO:0005248">
    <property type="term" value="F:voltage-gated sodium channel activity"/>
    <property type="evidence" value="ECO:0007669"/>
    <property type="project" value="InterPro"/>
</dbReference>
<evidence type="ECO:0000313" key="22">
    <source>
        <dbReference type="EMBL" id="CDW45682.1"/>
    </source>
</evidence>
<dbReference type="Pfam" id="PF11933">
    <property type="entry name" value="Na_trans_cytopl"/>
    <property type="match status" value="1"/>
</dbReference>
<dbReference type="FunFam" id="1.20.120.350:FF:000019">
    <property type="entry name" value="Sodium channel protein"/>
    <property type="match status" value="1"/>
</dbReference>
<comment type="similarity">
    <text evidence="18">Belongs to the sodium channel (TC 1.A.1.10) family.</text>
</comment>
<dbReference type="GO" id="GO:0019228">
    <property type="term" value="P:neuronal action potential"/>
    <property type="evidence" value="ECO:0007669"/>
    <property type="project" value="TreeGrafter"/>
</dbReference>
<evidence type="ECO:0000256" key="10">
    <source>
        <dbReference type="ARBA" id="ARBA00022989"/>
    </source>
</evidence>
<dbReference type="InterPro" id="IPR005821">
    <property type="entry name" value="Ion_trans_dom"/>
</dbReference>
<evidence type="ECO:0000256" key="15">
    <source>
        <dbReference type="ARBA" id="ARBA00023180"/>
    </source>
</evidence>
<evidence type="ECO:0000259" key="21">
    <source>
        <dbReference type="PROSITE" id="PS50222"/>
    </source>
</evidence>
<keyword evidence="6" id="KW-0597">Phosphoprotein</keyword>
<dbReference type="PANTHER" id="PTHR10037">
    <property type="entry name" value="VOLTAGE-GATED CATION CHANNEL CALCIUM AND SODIUM"/>
    <property type="match status" value="1"/>
</dbReference>
<keyword evidence="19" id="KW-0175">Coiled coil</keyword>
<feature type="transmembrane region" description="Helical" evidence="18">
    <location>
        <begin position="950"/>
        <end position="971"/>
    </location>
</feature>
<dbReference type="Pfam" id="PF00520">
    <property type="entry name" value="Ion_trans"/>
    <property type="match status" value="4"/>
</dbReference>
<dbReference type="FunFam" id="1.20.120.350:FF:000036">
    <property type="entry name" value="Voltage-dependent sodium channel SCN10A"/>
    <property type="match status" value="1"/>
</dbReference>
<evidence type="ECO:0000256" key="1">
    <source>
        <dbReference type="ARBA" id="ARBA00004651"/>
    </source>
</evidence>
<evidence type="ECO:0000256" key="9">
    <source>
        <dbReference type="ARBA" id="ARBA00022882"/>
    </source>
</evidence>
<name>A0A0K2V696_LEPSM</name>
<feature type="domain" description="EF-hand" evidence="21">
    <location>
        <begin position="1955"/>
        <end position="1990"/>
    </location>
</feature>
<keyword evidence="14" id="KW-1015">Disulfide bond</keyword>
<feature type="transmembrane region" description="Helical" evidence="18">
    <location>
        <begin position="332"/>
        <end position="354"/>
    </location>
</feature>
<dbReference type="GO" id="GO:0005509">
    <property type="term" value="F:calcium ion binding"/>
    <property type="evidence" value="ECO:0007669"/>
    <property type="project" value="InterPro"/>
</dbReference>
<feature type="transmembrane region" description="Helical" evidence="18">
    <location>
        <begin position="203"/>
        <end position="229"/>
    </location>
</feature>
<evidence type="ECO:0000256" key="8">
    <source>
        <dbReference type="ARBA" id="ARBA00022737"/>
    </source>
</evidence>
<feature type="compositionally biased region" description="Acidic residues" evidence="20">
    <location>
        <begin position="122"/>
        <end position="133"/>
    </location>
</feature>
<evidence type="ECO:0000256" key="6">
    <source>
        <dbReference type="ARBA" id="ARBA00022553"/>
    </source>
</evidence>
<dbReference type="FunFam" id="1.20.120.350:FF:000023">
    <property type="entry name" value="Sodium channel protein"/>
    <property type="match status" value="1"/>
</dbReference>
<dbReference type="SUPFAM" id="SSF81324">
    <property type="entry name" value="Voltage-gated potassium channels"/>
    <property type="match status" value="4"/>
</dbReference>
<keyword evidence="9 18" id="KW-0851">Voltage-gated channel</keyword>
<organism evidence="22">
    <name type="scientific">Lepeophtheirus salmonis</name>
    <name type="common">Salmon louse</name>
    <name type="synonym">Caligus salmonis</name>
    <dbReference type="NCBI Taxonomy" id="72036"/>
    <lineage>
        <taxon>Eukaryota</taxon>
        <taxon>Metazoa</taxon>
        <taxon>Ecdysozoa</taxon>
        <taxon>Arthropoda</taxon>
        <taxon>Crustacea</taxon>
        <taxon>Multicrustacea</taxon>
        <taxon>Hexanauplia</taxon>
        <taxon>Copepoda</taxon>
        <taxon>Siphonostomatoida</taxon>
        <taxon>Caligidae</taxon>
        <taxon>Lepeophtheirus</taxon>
    </lineage>
</organism>
<evidence type="ECO:0000256" key="14">
    <source>
        <dbReference type="ARBA" id="ARBA00023157"/>
    </source>
</evidence>
<dbReference type="GO" id="GO:0086010">
    <property type="term" value="P:membrane depolarization during action potential"/>
    <property type="evidence" value="ECO:0007669"/>
    <property type="project" value="TreeGrafter"/>
</dbReference>
<feature type="transmembrane region" description="Helical" evidence="18">
    <location>
        <begin position="865"/>
        <end position="892"/>
    </location>
</feature>
<dbReference type="FunFam" id="1.10.287.70:FF:000046">
    <property type="entry name" value="Sodium channel protein"/>
    <property type="match status" value="1"/>
</dbReference>
<feature type="region of interest" description="Disordered" evidence="20">
    <location>
        <begin position="118"/>
        <end position="144"/>
    </location>
</feature>
<dbReference type="FunFam" id="1.10.287.70:FF:000047">
    <property type="entry name" value="Sodium channel protein"/>
    <property type="match status" value="1"/>
</dbReference>
<feature type="transmembrane region" description="Helical" evidence="18">
    <location>
        <begin position="1417"/>
        <end position="1439"/>
    </location>
</feature>
<dbReference type="InterPro" id="IPR024583">
    <property type="entry name" value="Na_trans_cytopl"/>
</dbReference>
<reference evidence="22" key="1">
    <citation type="submission" date="2014-05" db="EMBL/GenBank/DDBJ databases">
        <authorList>
            <person name="Chronopoulou M."/>
        </authorList>
    </citation>
    <scope>NUCLEOTIDE SEQUENCE</scope>
    <source>
        <tissue evidence="22">Whole organism</tissue>
    </source>
</reference>
<keyword evidence="16 18" id="KW-0739">Sodium transport</keyword>
<keyword evidence="2 18" id="KW-0813">Transport</keyword>
<dbReference type="Pfam" id="PF06512">
    <property type="entry name" value="Na_trans_assoc"/>
    <property type="match status" value="1"/>
</dbReference>
<comment type="subcellular location">
    <subcellularLocation>
        <location evidence="1 18">Cell membrane</location>
        <topology evidence="1 18">Multi-pass membrane protein</topology>
    </subcellularLocation>
</comment>
<feature type="transmembrane region" description="Helical" evidence="18">
    <location>
        <begin position="992"/>
        <end position="1024"/>
    </location>
</feature>
<proteinExistence type="inferred from homology"/>
<dbReference type="GO" id="GO:0001518">
    <property type="term" value="C:voltage-gated sodium channel complex"/>
    <property type="evidence" value="ECO:0007669"/>
    <property type="project" value="UniProtKB-UniRule"/>
</dbReference>
<protein>
    <recommendedName>
        <fullName evidence="18">Sodium channel protein</fullName>
    </recommendedName>
</protein>
<keyword evidence="10 18" id="KW-1133">Transmembrane helix</keyword>
<dbReference type="InterPro" id="IPR002048">
    <property type="entry name" value="EF_hand_dom"/>
</dbReference>
<evidence type="ECO:0000256" key="7">
    <source>
        <dbReference type="ARBA" id="ARBA00022692"/>
    </source>
</evidence>
<evidence type="ECO:0000256" key="13">
    <source>
        <dbReference type="ARBA" id="ARBA00023136"/>
    </source>
</evidence>
<keyword evidence="7 18" id="KW-0812">Transmembrane</keyword>
<feature type="transmembrane region" description="Helical" evidence="18">
    <location>
        <begin position="1494"/>
        <end position="1523"/>
    </location>
</feature>
<comment type="function">
    <text evidence="18">Mediates the voltage-dependent sodium ion permeability of excitable membranes. Assuming opened or closed conformations in response to the voltage difference across the membrane, the protein forms a sodium-selective channel through which Na(+) ions may pass in accordance with their electrochemical gradient.</text>
</comment>
<feature type="transmembrane region" description="Helical" evidence="18">
    <location>
        <begin position="912"/>
        <end position="930"/>
    </location>
</feature>
<keyword evidence="13 18" id="KW-0472">Membrane</keyword>
<evidence type="ECO:0000256" key="2">
    <source>
        <dbReference type="ARBA" id="ARBA00022448"/>
    </source>
</evidence>
<evidence type="ECO:0000256" key="11">
    <source>
        <dbReference type="ARBA" id="ARBA00023053"/>
    </source>
</evidence>
<feature type="compositionally biased region" description="Basic and acidic residues" evidence="20">
    <location>
        <begin position="572"/>
        <end position="585"/>
    </location>
</feature>
<dbReference type="Gene3D" id="1.10.287.70">
    <property type="match status" value="4"/>
</dbReference>
<feature type="coiled-coil region" evidence="19">
    <location>
        <begin position="497"/>
        <end position="535"/>
    </location>
</feature>
<keyword evidence="12 18" id="KW-0406">Ion transport</keyword>
<dbReference type="PROSITE" id="PS50222">
    <property type="entry name" value="EF_HAND_2"/>
    <property type="match status" value="1"/>
</dbReference>
<evidence type="ECO:0000256" key="18">
    <source>
        <dbReference type="RuleBase" id="RU361132"/>
    </source>
</evidence>
<feature type="transmembrane region" description="Helical" evidence="18">
    <location>
        <begin position="1378"/>
        <end position="1396"/>
    </location>
</feature>
<feature type="transmembrane region" description="Helical" evidence="18">
    <location>
        <begin position="1762"/>
        <end position="1781"/>
    </location>
</feature>
<dbReference type="InterPro" id="IPR044564">
    <property type="entry name" value="Na_chnl_inactivation_gate"/>
</dbReference>
<keyword evidence="17 18" id="KW-0407">Ion channel</keyword>
<dbReference type="Gene3D" id="1.20.120.350">
    <property type="entry name" value="Voltage-gated potassium channels. Chain C"/>
    <property type="match status" value="4"/>
</dbReference>